<dbReference type="InterPro" id="IPR010290">
    <property type="entry name" value="TM_effector"/>
</dbReference>
<comment type="subcellular location">
    <subcellularLocation>
        <location evidence="1">Cell membrane</location>
        <topology evidence="1">Multi-pass membrane protein</topology>
    </subcellularLocation>
</comment>
<name>A0ABQ6JNM3_9MICO</name>
<feature type="transmembrane region" description="Helical" evidence="7">
    <location>
        <begin position="324"/>
        <end position="346"/>
    </location>
</feature>
<evidence type="ECO:0000256" key="3">
    <source>
        <dbReference type="ARBA" id="ARBA00022475"/>
    </source>
</evidence>
<feature type="domain" description="Major facilitator superfamily (MFS) profile" evidence="8">
    <location>
        <begin position="27"/>
        <end position="413"/>
    </location>
</feature>
<dbReference type="CDD" id="cd06173">
    <property type="entry name" value="MFS_MefA_like"/>
    <property type="match status" value="1"/>
</dbReference>
<evidence type="ECO:0000256" key="4">
    <source>
        <dbReference type="ARBA" id="ARBA00022692"/>
    </source>
</evidence>
<keyword evidence="5 7" id="KW-1133">Transmembrane helix</keyword>
<protein>
    <submittedName>
        <fullName evidence="9">MFS transporter</fullName>
    </submittedName>
</protein>
<dbReference type="InterPro" id="IPR036259">
    <property type="entry name" value="MFS_trans_sf"/>
</dbReference>
<feature type="transmembrane region" description="Helical" evidence="7">
    <location>
        <begin position="301"/>
        <end position="318"/>
    </location>
</feature>
<evidence type="ECO:0000256" key="7">
    <source>
        <dbReference type="SAM" id="Phobius"/>
    </source>
</evidence>
<dbReference type="EMBL" id="BSVA01000001">
    <property type="protein sequence ID" value="GMA89880.1"/>
    <property type="molecule type" value="Genomic_DNA"/>
</dbReference>
<evidence type="ECO:0000313" key="9">
    <source>
        <dbReference type="EMBL" id="GMA89880.1"/>
    </source>
</evidence>
<evidence type="ECO:0000256" key="2">
    <source>
        <dbReference type="ARBA" id="ARBA00022448"/>
    </source>
</evidence>
<sequence>MSATEPTDTGLIDIGGGGMFRSLRVRNFRIWFFGALASSMGAWMQATAMGWVVLTELTDGDAAAMGVAIMFQALPGVVLIPVVGRVVDRFERRTMLVITSSLFSVLALALGTLLVLDVLLLPHMFVFTAIWGIIMAFDQPLRQSFIGDIVRPDKIVNAISLSSVQFNVARLTGPALAGVLIGVIGSGWIFILNTVTYLALVVSLVAMRRAEFSPRLRDASSASMRAAVRYVRHRSDILLLLGMVLISSAFVTQFAIYAAAMAVSFGQPAWAFGLVTSCYAVGSLTGALFLARMRVVRMRRIVLFALLVALATALSASMPDFWSYAVTGAACGFTIVTLMGTANAYMQAHTDPMVRGRVLVMYMAAFTGGAPVGAPLIGLAANAWGARGAVFLVAAMAFVMALVGIAWYLSTGRVHRRAERRFRLSLDATRPITLPTTE</sequence>
<feature type="transmembrane region" description="Helical" evidence="7">
    <location>
        <begin position="30"/>
        <end position="51"/>
    </location>
</feature>
<evidence type="ECO:0000256" key="1">
    <source>
        <dbReference type="ARBA" id="ARBA00004651"/>
    </source>
</evidence>
<feature type="transmembrane region" description="Helical" evidence="7">
    <location>
        <begin position="63"/>
        <end position="83"/>
    </location>
</feature>
<evidence type="ECO:0000313" key="10">
    <source>
        <dbReference type="Proteomes" id="UP001157069"/>
    </source>
</evidence>
<dbReference type="PANTHER" id="PTHR23513">
    <property type="entry name" value="INTEGRAL MEMBRANE EFFLUX PROTEIN-RELATED"/>
    <property type="match status" value="1"/>
</dbReference>
<comment type="caution">
    <text evidence="9">The sequence shown here is derived from an EMBL/GenBank/DDBJ whole genome shotgun (WGS) entry which is preliminary data.</text>
</comment>
<keyword evidence="10" id="KW-1185">Reference proteome</keyword>
<proteinExistence type="predicted"/>
<organism evidence="9 10">
    <name type="scientific">Homoserinibacter gongjuensis</name>
    <dbReference type="NCBI Taxonomy" id="1162968"/>
    <lineage>
        <taxon>Bacteria</taxon>
        <taxon>Bacillati</taxon>
        <taxon>Actinomycetota</taxon>
        <taxon>Actinomycetes</taxon>
        <taxon>Micrococcales</taxon>
        <taxon>Microbacteriaceae</taxon>
        <taxon>Homoserinibacter</taxon>
    </lineage>
</organism>
<feature type="transmembrane region" description="Helical" evidence="7">
    <location>
        <begin position="187"/>
        <end position="207"/>
    </location>
</feature>
<dbReference type="InterPro" id="IPR020846">
    <property type="entry name" value="MFS_dom"/>
</dbReference>
<dbReference type="PROSITE" id="PS50850">
    <property type="entry name" value="MFS"/>
    <property type="match status" value="1"/>
</dbReference>
<dbReference type="RefSeq" id="WP_284297358.1">
    <property type="nucleotide sequence ID" value="NZ_BSVA01000001.1"/>
</dbReference>
<dbReference type="Pfam" id="PF05977">
    <property type="entry name" value="MFS_3"/>
    <property type="match status" value="1"/>
</dbReference>
<dbReference type="Gene3D" id="1.20.1250.20">
    <property type="entry name" value="MFS general substrate transporter like domains"/>
    <property type="match status" value="1"/>
</dbReference>
<feature type="transmembrane region" description="Helical" evidence="7">
    <location>
        <begin position="237"/>
        <end position="263"/>
    </location>
</feature>
<feature type="transmembrane region" description="Helical" evidence="7">
    <location>
        <begin position="269"/>
        <end position="289"/>
    </location>
</feature>
<keyword evidence="2" id="KW-0813">Transport</keyword>
<reference evidence="10" key="1">
    <citation type="journal article" date="2019" name="Int. J. Syst. Evol. Microbiol.">
        <title>The Global Catalogue of Microorganisms (GCM) 10K type strain sequencing project: providing services to taxonomists for standard genome sequencing and annotation.</title>
        <authorList>
            <consortium name="The Broad Institute Genomics Platform"/>
            <consortium name="The Broad Institute Genome Sequencing Center for Infectious Disease"/>
            <person name="Wu L."/>
            <person name="Ma J."/>
        </authorList>
    </citation>
    <scope>NUCLEOTIDE SEQUENCE [LARGE SCALE GENOMIC DNA]</scope>
    <source>
        <strain evidence="10">NBRC 108755</strain>
    </source>
</reference>
<dbReference type="SUPFAM" id="SSF103473">
    <property type="entry name" value="MFS general substrate transporter"/>
    <property type="match status" value="1"/>
</dbReference>
<evidence type="ECO:0000256" key="5">
    <source>
        <dbReference type="ARBA" id="ARBA00022989"/>
    </source>
</evidence>
<evidence type="ECO:0000256" key="6">
    <source>
        <dbReference type="ARBA" id="ARBA00023136"/>
    </source>
</evidence>
<keyword evidence="3" id="KW-1003">Cell membrane</keyword>
<feature type="transmembrane region" description="Helical" evidence="7">
    <location>
        <begin position="389"/>
        <end position="410"/>
    </location>
</feature>
<dbReference type="PANTHER" id="PTHR23513:SF11">
    <property type="entry name" value="STAPHYLOFERRIN A TRANSPORTER"/>
    <property type="match status" value="1"/>
</dbReference>
<evidence type="ECO:0000259" key="8">
    <source>
        <dbReference type="PROSITE" id="PS50850"/>
    </source>
</evidence>
<feature type="transmembrane region" description="Helical" evidence="7">
    <location>
        <begin position="358"/>
        <end position="377"/>
    </location>
</feature>
<dbReference type="Proteomes" id="UP001157069">
    <property type="component" value="Unassembled WGS sequence"/>
</dbReference>
<accession>A0ABQ6JNM3</accession>
<gene>
    <name evidence="9" type="ORF">GCM10025869_04090</name>
</gene>
<feature type="transmembrane region" description="Helical" evidence="7">
    <location>
        <begin position="95"/>
        <end position="114"/>
    </location>
</feature>
<keyword evidence="6 7" id="KW-0472">Membrane</keyword>
<keyword evidence="4 7" id="KW-0812">Transmembrane</keyword>